<accession>A0A161TRT4</accession>
<dbReference type="OrthoDB" id="2885922at2"/>
<feature type="transmembrane region" description="Helical" evidence="1">
    <location>
        <begin position="6"/>
        <end position="30"/>
    </location>
</feature>
<dbReference type="RefSeq" id="WP_066236458.1">
    <property type="nucleotide sequence ID" value="NZ_LRFC01000001.1"/>
</dbReference>
<dbReference type="EMBL" id="LRFC01000001">
    <property type="protein sequence ID" value="KZE69111.1"/>
    <property type="molecule type" value="Genomic_DNA"/>
</dbReference>
<dbReference type="AlphaFoldDB" id="A0A161TRT4"/>
<comment type="caution">
    <text evidence="2">The sequence shown here is derived from an EMBL/GenBank/DDBJ whole genome shotgun (WGS) entry which is preliminary data.</text>
</comment>
<sequence length="97" mass="11061">MKAFLVWSNVIICGFFTVNVAFFFALGTIAENYTDKTYVAPEFFLILPVWVIGAISVLRFYYKNGINKTSYPKLLFVNSTLWASIPAGFWLASLFVR</sequence>
<proteinExistence type="predicted"/>
<evidence type="ECO:0000313" key="2">
    <source>
        <dbReference type="EMBL" id="KZE69111.1"/>
    </source>
</evidence>
<feature type="transmembrane region" description="Helical" evidence="1">
    <location>
        <begin position="42"/>
        <end position="62"/>
    </location>
</feature>
<keyword evidence="1" id="KW-1133">Transmembrane helix</keyword>
<keyword evidence="3" id="KW-1185">Reference proteome</keyword>
<name>A0A161TRT4_9BACL</name>
<evidence type="ECO:0000256" key="1">
    <source>
        <dbReference type="SAM" id="Phobius"/>
    </source>
</evidence>
<evidence type="ECO:0000313" key="3">
    <source>
        <dbReference type="Proteomes" id="UP000076567"/>
    </source>
</evidence>
<protein>
    <submittedName>
        <fullName evidence="2">Uncharacterized protein</fullName>
    </submittedName>
</protein>
<reference evidence="3" key="1">
    <citation type="submission" date="2016-01" db="EMBL/GenBank/DDBJ databases">
        <title>Draft genome of Chromobacterium sp. F49.</title>
        <authorList>
            <person name="Hong K.W."/>
        </authorList>
    </citation>
    <scope>NUCLEOTIDE SEQUENCE [LARGE SCALE GENOMIC DNA]</scope>
    <source>
        <strain evidence="3">P7IIIA</strain>
    </source>
</reference>
<dbReference type="Proteomes" id="UP000076567">
    <property type="component" value="Unassembled WGS sequence"/>
</dbReference>
<keyword evidence="1" id="KW-0472">Membrane</keyword>
<gene>
    <name evidence="2" type="ORF">AWM68_02265</name>
</gene>
<keyword evidence="1" id="KW-0812">Transmembrane</keyword>
<feature type="transmembrane region" description="Helical" evidence="1">
    <location>
        <begin position="74"/>
        <end position="96"/>
    </location>
</feature>
<organism evidence="2 3">
    <name type="scientific">Fictibacillus phosphorivorans</name>
    <dbReference type="NCBI Taxonomy" id="1221500"/>
    <lineage>
        <taxon>Bacteria</taxon>
        <taxon>Bacillati</taxon>
        <taxon>Bacillota</taxon>
        <taxon>Bacilli</taxon>
        <taxon>Bacillales</taxon>
        <taxon>Fictibacillaceae</taxon>
        <taxon>Fictibacillus</taxon>
    </lineage>
</organism>